<feature type="compositionally biased region" description="Polar residues" evidence="5">
    <location>
        <begin position="292"/>
        <end position="303"/>
    </location>
</feature>
<name>A0A9P0H3H8_NEZVI</name>
<organism evidence="7 8">
    <name type="scientific">Nezara viridula</name>
    <name type="common">Southern green stink bug</name>
    <name type="synonym">Cimex viridulus</name>
    <dbReference type="NCBI Taxonomy" id="85310"/>
    <lineage>
        <taxon>Eukaryota</taxon>
        <taxon>Metazoa</taxon>
        <taxon>Ecdysozoa</taxon>
        <taxon>Arthropoda</taxon>
        <taxon>Hexapoda</taxon>
        <taxon>Insecta</taxon>
        <taxon>Pterygota</taxon>
        <taxon>Neoptera</taxon>
        <taxon>Paraneoptera</taxon>
        <taxon>Hemiptera</taxon>
        <taxon>Heteroptera</taxon>
        <taxon>Panheteroptera</taxon>
        <taxon>Pentatomomorpha</taxon>
        <taxon>Pentatomoidea</taxon>
        <taxon>Pentatomidae</taxon>
        <taxon>Pentatominae</taxon>
        <taxon>Nezara</taxon>
    </lineage>
</organism>
<dbReference type="PANTHER" id="PTHR15911">
    <property type="entry name" value="WW DOMAIN-CONTAINING ADAPTER PROTEIN WITH COILED-COIL"/>
    <property type="match status" value="1"/>
</dbReference>
<feature type="compositionally biased region" description="Basic and acidic residues" evidence="5">
    <location>
        <begin position="34"/>
        <end position="45"/>
    </location>
</feature>
<dbReference type="Pfam" id="PF00397">
    <property type="entry name" value="WW"/>
    <property type="match status" value="1"/>
</dbReference>
<reference evidence="7" key="1">
    <citation type="submission" date="2022-01" db="EMBL/GenBank/DDBJ databases">
        <authorList>
            <person name="King R."/>
        </authorList>
    </citation>
    <scope>NUCLEOTIDE SEQUENCE</scope>
</reference>
<dbReference type="Proteomes" id="UP001152798">
    <property type="component" value="Chromosome 1"/>
</dbReference>
<feature type="region of interest" description="Disordered" evidence="5">
    <location>
        <begin position="1"/>
        <end position="162"/>
    </location>
</feature>
<keyword evidence="8" id="KW-1185">Reference proteome</keyword>
<dbReference type="InterPro" id="IPR038867">
    <property type="entry name" value="WAC"/>
</dbReference>
<comment type="subcellular location">
    <subcellularLocation>
        <location evidence="1">Nucleus</location>
    </subcellularLocation>
</comment>
<feature type="compositionally biased region" description="Polar residues" evidence="5">
    <location>
        <begin position="264"/>
        <end position="278"/>
    </location>
</feature>
<evidence type="ECO:0000313" key="8">
    <source>
        <dbReference type="Proteomes" id="UP001152798"/>
    </source>
</evidence>
<feature type="compositionally biased region" description="Polar residues" evidence="5">
    <location>
        <begin position="132"/>
        <end position="152"/>
    </location>
</feature>
<sequence length="466" mass="52586">MVMHARKTQRIGDGYFEKHQTHPYQNSKYNSKGSYERDRMRERDSPNGNSYRSESPECDSPRDRGSSYHSKSLYVSKSREKERENRDYKNRDKYSDCVSRSPKDKRMRESRETEHRTNHDRNSTEKNDSHSLKLSQNSSRDTSQRKINSTCQQEKREDRDRVVRCGDWSEHLSSSGKKYYYNCKTEVSQWEKPREWMEPRPPQTQRHSYQPPLQQNRTTGGTVLDKHSVNSRKTVAVGSTARTDKLPSTTSSSSYWPGVHHESLNTSKPATDLPNNSGVADGQATDMEICSGDSTPTSETSGGPQEGANAPGPPQQPLHVETIGLSVDPGPPTPTHSETQDCTDARKLTSPPSSLLSAGTALAGLRPQAPNLTPSLANHYRDDLVNHVRGWPADLLEKQAQKMSEEAHGLGSMCTRVSAELKCARSIVRLTEIQATLQEQRVLFLRQQIKNLEELKSQNSFMADEP</sequence>
<evidence type="ECO:0000256" key="3">
    <source>
        <dbReference type="ARBA" id="ARBA00023242"/>
    </source>
</evidence>
<evidence type="ECO:0000256" key="2">
    <source>
        <dbReference type="ARBA" id="ARBA00022853"/>
    </source>
</evidence>
<keyword evidence="2" id="KW-0156">Chromatin regulator</keyword>
<evidence type="ECO:0000256" key="1">
    <source>
        <dbReference type="ARBA" id="ARBA00004123"/>
    </source>
</evidence>
<dbReference type="OrthoDB" id="10072039at2759"/>
<dbReference type="PROSITE" id="PS01159">
    <property type="entry name" value="WW_DOMAIN_1"/>
    <property type="match status" value="1"/>
</dbReference>
<dbReference type="CDD" id="cd00201">
    <property type="entry name" value="WW"/>
    <property type="match status" value="1"/>
</dbReference>
<dbReference type="InterPro" id="IPR001202">
    <property type="entry name" value="WW_dom"/>
</dbReference>
<feature type="compositionally biased region" description="Basic and acidic residues" evidence="5">
    <location>
        <begin position="153"/>
        <end position="162"/>
    </location>
</feature>
<evidence type="ECO:0000256" key="4">
    <source>
        <dbReference type="SAM" id="Coils"/>
    </source>
</evidence>
<evidence type="ECO:0000259" key="6">
    <source>
        <dbReference type="PROSITE" id="PS01159"/>
    </source>
</evidence>
<gene>
    <name evidence="7" type="ORF">NEZAVI_LOCUS2682</name>
</gene>
<evidence type="ECO:0000256" key="5">
    <source>
        <dbReference type="SAM" id="MobiDB-lite"/>
    </source>
</evidence>
<feature type="coiled-coil region" evidence="4">
    <location>
        <begin position="435"/>
        <end position="465"/>
    </location>
</feature>
<keyword evidence="4" id="KW-0175">Coiled coil</keyword>
<feature type="compositionally biased region" description="Polar residues" evidence="5">
    <location>
        <begin position="246"/>
        <end position="255"/>
    </location>
</feature>
<dbReference type="GO" id="GO:0006325">
    <property type="term" value="P:chromatin organization"/>
    <property type="evidence" value="ECO:0007669"/>
    <property type="project" value="UniProtKB-KW"/>
</dbReference>
<dbReference type="SMART" id="SM00456">
    <property type="entry name" value="WW"/>
    <property type="match status" value="1"/>
</dbReference>
<feature type="compositionally biased region" description="Polar residues" evidence="5">
    <location>
        <begin position="203"/>
        <end position="221"/>
    </location>
</feature>
<dbReference type="PANTHER" id="PTHR15911:SF6">
    <property type="entry name" value="WW DOMAIN-CONTAINING ADAPTER PROTEIN WITH COILED-COIL"/>
    <property type="match status" value="1"/>
</dbReference>
<dbReference type="GO" id="GO:0010506">
    <property type="term" value="P:regulation of autophagy"/>
    <property type="evidence" value="ECO:0007669"/>
    <property type="project" value="TreeGrafter"/>
</dbReference>
<accession>A0A9P0H3H8</accession>
<dbReference type="AlphaFoldDB" id="A0A9P0H3H8"/>
<dbReference type="GO" id="GO:0003682">
    <property type="term" value="F:chromatin binding"/>
    <property type="evidence" value="ECO:0007669"/>
    <property type="project" value="TreeGrafter"/>
</dbReference>
<feature type="domain" description="WW" evidence="6">
    <location>
        <begin position="168"/>
        <end position="193"/>
    </location>
</feature>
<keyword evidence="3" id="KW-0539">Nucleus</keyword>
<protein>
    <recommendedName>
        <fullName evidence="6">WW domain-containing protein</fullName>
    </recommendedName>
</protein>
<feature type="compositionally biased region" description="Polar residues" evidence="5">
    <location>
        <begin position="22"/>
        <end position="33"/>
    </location>
</feature>
<dbReference type="Gene3D" id="2.20.70.10">
    <property type="match status" value="1"/>
</dbReference>
<dbReference type="GO" id="GO:0000993">
    <property type="term" value="F:RNA polymerase II complex binding"/>
    <property type="evidence" value="ECO:0007669"/>
    <property type="project" value="TreeGrafter"/>
</dbReference>
<proteinExistence type="predicted"/>
<dbReference type="EMBL" id="OV725077">
    <property type="protein sequence ID" value="CAH1391727.1"/>
    <property type="molecule type" value="Genomic_DNA"/>
</dbReference>
<evidence type="ECO:0000313" key="7">
    <source>
        <dbReference type="EMBL" id="CAH1391727.1"/>
    </source>
</evidence>
<dbReference type="GO" id="GO:0005634">
    <property type="term" value="C:nucleus"/>
    <property type="evidence" value="ECO:0007669"/>
    <property type="project" value="UniProtKB-SubCell"/>
</dbReference>
<feature type="compositionally biased region" description="Basic and acidic residues" evidence="5">
    <location>
        <begin position="77"/>
        <end position="131"/>
    </location>
</feature>
<dbReference type="GO" id="GO:1904263">
    <property type="term" value="P:positive regulation of TORC1 signaling"/>
    <property type="evidence" value="ECO:0007669"/>
    <property type="project" value="TreeGrafter"/>
</dbReference>
<dbReference type="InterPro" id="IPR036020">
    <property type="entry name" value="WW_dom_sf"/>
</dbReference>
<feature type="region of interest" description="Disordered" evidence="5">
    <location>
        <begin position="194"/>
        <end position="355"/>
    </location>
</feature>
<dbReference type="SUPFAM" id="SSF51045">
    <property type="entry name" value="WW domain"/>
    <property type="match status" value="1"/>
</dbReference>